<dbReference type="Pfam" id="PF00882">
    <property type="entry name" value="Zn_dep_PLPC"/>
    <property type="match status" value="1"/>
</dbReference>
<dbReference type="EMBL" id="DXET01000141">
    <property type="protein sequence ID" value="HIX81597.1"/>
    <property type="molecule type" value="Genomic_DNA"/>
</dbReference>
<dbReference type="AlphaFoldDB" id="A0A9D2BN51"/>
<name>A0A9D2BN51_9FIRM</name>
<feature type="domain" description="Phospholipase C/D" evidence="1">
    <location>
        <begin position="7"/>
        <end position="154"/>
    </location>
</feature>
<accession>A0A9D2BN51</accession>
<evidence type="ECO:0000259" key="1">
    <source>
        <dbReference type="Pfam" id="PF00882"/>
    </source>
</evidence>
<reference evidence="2" key="1">
    <citation type="journal article" date="2021" name="PeerJ">
        <title>Extensive microbial diversity within the chicken gut microbiome revealed by metagenomics and culture.</title>
        <authorList>
            <person name="Gilroy R."/>
            <person name="Ravi A."/>
            <person name="Getino M."/>
            <person name="Pursley I."/>
            <person name="Horton D.L."/>
            <person name="Alikhan N.F."/>
            <person name="Baker D."/>
            <person name="Gharbi K."/>
            <person name="Hall N."/>
            <person name="Watson M."/>
            <person name="Adriaenssens E.M."/>
            <person name="Foster-Nyarko E."/>
            <person name="Jarju S."/>
            <person name="Secka A."/>
            <person name="Antonio M."/>
            <person name="Oren A."/>
            <person name="Chaudhuri R.R."/>
            <person name="La Ragione R."/>
            <person name="Hildebrand F."/>
            <person name="Pallen M.J."/>
        </authorList>
    </citation>
    <scope>NUCLEOTIDE SEQUENCE</scope>
    <source>
        <strain evidence="2">ChiGjej1B1-14440</strain>
    </source>
</reference>
<sequence length="262" mass="30673">MPASYSHYRLGKIVLKQLDDQLKKIINDNIDFYNIGLHGPDILFYNRPYLHSKINRLGSAIHQQKACEFLLPAITTLQHTKSQAQFAYLCGFVCHFILDSNCHPLVNEIMDRTKTTHFEIETELDRYFMVKDGWDPLKTHLTNHIHINDDIVSNIAIFYSQASIKDIYKSLKGMKFYDRLLVAPQLYKRGLIYLVLKITFTFKRFQGFVVNYQPNQKIALDIIALEKLFNQSIDECVVYINDFIAALKNEHSLSNRFNRNFK</sequence>
<comment type="caution">
    <text evidence="2">The sequence shown here is derived from an EMBL/GenBank/DDBJ whole genome shotgun (WGS) entry which is preliminary data.</text>
</comment>
<proteinExistence type="predicted"/>
<dbReference type="InterPro" id="IPR029002">
    <property type="entry name" value="PLPC/GPLD1"/>
</dbReference>
<reference evidence="2" key="2">
    <citation type="submission" date="2021-04" db="EMBL/GenBank/DDBJ databases">
        <authorList>
            <person name="Gilroy R."/>
        </authorList>
    </citation>
    <scope>NUCLEOTIDE SEQUENCE</scope>
    <source>
        <strain evidence="2">ChiGjej1B1-14440</strain>
    </source>
</reference>
<protein>
    <submittedName>
        <fullName evidence="2">Zinc dependent phospholipase C family protein</fullName>
    </submittedName>
</protein>
<evidence type="ECO:0000313" key="2">
    <source>
        <dbReference type="EMBL" id="HIX81597.1"/>
    </source>
</evidence>
<organism evidence="2 3">
    <name type="scientific">Candidatus Erysipelatoclostridium merdavium</name>
    <dbReference type="NCBI Taxonomy" id="2838566"/>
    <lineage>
        <taxon>Bacteria</taxon>
        <taxon>Bacillati</taxon>
        <taxon>Bacillota</taxon>
        <taxon>Erysipelotrichia</taxon>
        <taxon>Erysipelotrichales</taxon>
        <taxon>Erysipelotrichales incertae sedis</taxon>
    </lineage>
</organism>
<gene>
    <name evidence="2" type="ORF">H9980_06460</name>
</gene>
<evidence type="ECO:0000313" key="3">
    <source>
        <dbReference type="Proteomes" id="UP000886724"/>
    </source>
</evidence>
<dbReference type="Proteomes" id="UP000886724">
    <property type="component" value="Unassembled WGS sequence"/>
</dbReference>